<reference evidence="2" key="1">
    <citation type="submission" date="2020-06" db="EMBL/GenBank/DDBJ databases">
        <title>WGS assembly of Ceratodon purpureus strain R40.</title>
        <authorList>
            <person name="Carey S.B."/>
            <person name="Jenkins J."/>
            <person name="Shu S."/>
            <person name="Lovell J.T."/>
            <person name="Sreedasyam A."/>
            <person name="Maumus F."/>
            <person name="Tiley G.P."/>
            <person name="Fernandez-Pozo N."/>
            <person name="Barry K."/>
            <person name="Chen C."/>
            <person name="Wang M."/>
            <person name="Lipzen A."/>
            <person name="Daum C."/>
            <person name="Saski C.A."/>
            <person name="Payton A.C."/>
            <person name="Mcbreen J.C."/>
            <person name="Conrad R.E."/>
            <person name="Kollar L.M."/>
            <person name="Olsson S."/>
            <person name="Huttunen S."/>
            <person name="Landis J.B."/>
            <person name="Wickett N.J."/>
            <person name="Johnson M.G."/>
            <person name="Rensing S.A."/>
            <person name="Grimwood J."/>
            <person name="Schmutz J."/>
            <person name="Mcdaniel S.F."/>
        </authorList>
    </citation>
    <scope>NUCLEOTIDE SEQUENCE</scope>
    <source>
        <strain evidence="2">R40</strain>
    </source>
</reference>
<dbReference type="AlphaFoldDB" id="A0A8T0JBB0"/>
<gene>
    <name evidence="2" type="ORF">KC19_1G302200</name>
</gene>
<organism evidence="2 3">
    <name type="scientific">Ceratodon purpureus</name>
    <name type="common">Fire moss</name>
    <name type="synonym">Dicranum purpureum</name>
    <dbReference type="NCBI Taxonomy" id="3225"/>
    <lineage>
        <taxon>Eukaryota</taxon>
        <taxon>Viridiplantae</taxon>
        <taxon>Streptophyta</taxon>
        <taxon>Embryophyta</taxon>
        <taxon>Bryophyta</taxon>
        <taxon>Bryophytina</taxon>
        <taxon>Bryopsida</taxon>
        <taxon>Dicranidae</taxon>
        <taxon>Pseudoditrichales</taxon>
        <taxon>Ditrichaceae</taxon>
        <taxon>Ceratodon</taxon>
    </lineage>
</organism>
<name>A0A8T0JBB0_CERPU</name>
<protein>
    <submittedName>
        <fullName evidence="2">Uncharacterized protein</fullName>
    </submittedName>
</protein>
<accession>A0A8T0JBB0</accession>
<keyword evidence="3" id="KW-1185">Reference proteome</keyword>
<comment type="caution">
    <text evidence="2">The sequence shown here is derived from an EMBL/GenBank/DDBJ whole genome shotgun (WGS) entry which is preliminary data.</text>
</comment>
<proteinExistence type="predicted"/>
<evidence type="ECO:0000256" key="1">
    <source>
        <dbReference type="SAM" id="SignalP"/>
    </source>
</evidence>
<sequence>MGSTTAAVNAAIIIGAVLLFSSLHIDAGASLTDVDNCGKSHHKCPPAPPHSERTCKHGKCNTECKRGWLDCDRKKANGCEVNVETDVKNCGSCDNVCPVPLSNHGSGEATCTNGVCGYTLTCEKDHADCDADPSNGCEIDLVGELYSTIENCGSCGNVCPASTNETAFAICDAGKCSLLCKFFGGFLGVLDCDNDMSNFCETNGRTDVNNCGGCGNVCLPPPAGQGELACNDGVCTGNCVKGRYEDCDGVASNGCEAELMWDTDNCGSCGLVCPSAPNATPICDYRGCRISCNDGYSDCDGVASNGCEIHGVCPNA</sequence>
<dbReference type="EMBL" id="CM026421">
    <property type="protein sequence ID" value="KAG0593057.1"/>
    <property type="molecule type" value="Genomic_DNA"/>
</dbReference>
<evidence type="ECO:0000313" key="3">
    <source>
        <dbReference type="Proteomes" id="UP000822688"/>
    </source>
</evidence>
<feature type="chain" id="PRO_5035778135" evidence="1">
    <location>
        <begin position="30"/>
        <end position="316"/>
    </location>
</feature>
<feature type="signal peptide" evidence="1">
    <location>
        <begin position="1"/>
        <end position="29"/>
    </location>
</feature>
<evidence type="ECO:0000313" key="2">
    <source>
        <dbReference type="EMBL" id="KAG0593057.1"/>
    </source>
</evidence>
<keyword evidence="1" id="KW-0732">Signal</keyword>
<dbReference type="Proteomes" id="UP000822688">
    <property type="component" value="Chromosome 1"/>
</dbReference>